<dbReference type="Proteomes" id="UP000007798">
    <property type="component" value="Unassembled WGS sequence"/>
</dbReference>
<dbReference type="Pfam" id="PF02210">
    <property type="entry name" value="Laminin_G_2"/>
    <property type="match status" value="1"/>
</dbReference>
<feature type="domain" description="Laminin G" evidence="1">
    <location>
        <begin position="1"/>
        <end position="55"/>
    </location>
</feature>
<dbReference type="STRING" id="7260.A0A0Q9WX30"/>
<gene>
    <name evidence="2" type="primary">Dwil\GK10427</name>
    <name evidence="2" type="ORF">Dwil_GK10427</name>
</gene>
<organism evidence="2 3">
    <name type="scientific">Drosophila willistoni</name>
    <name type="common">Fruit fly</name>
    <dbReference type="NCBI Taxonomy" id="7260"/>
    <lineage>
        <taxon>Eukaryota</taxon>
        <taxon>Metazoa</taxon>
        <taxon>Ecdysozoa</taxon>
        <taxon>Arthropoda</taxon>
        <taxon>Hexapoda</taxon>
        <taxon>Insecta</taxon>
        <taxon>Pterygota</taxon>
        <taxon>Neoptera</taxon>
        <taxon>Endopterygota</taxon>
        <taxon>Diptera</taxon>
        <taxon>Brachycera</taxon>
        <taxon>Muscomorpha</taxon>
        <taxon>Ephydroidea</taxon>
        <taxon>Drosophilidae</taxon>
        <taxon>Drosophila</taxon>
        <taxon>Sophophora</taxon>
    </lineage>
</organism>
<keyword evidence="3" id="KW-1185">Reference proteome</keyword>
<evidence type="ECO:0000313" key="3">
    <source>
        <dbReference type="Proteomes" id="UP000007798"/>
    </source>
</evidence>
<name>A0A0Q9WX30_DROWI</name>
<dbReference type="AlphaFoldDB" id="A0A0Q9WX30"/>
<dbReference type="InterPro" id="IPR001791">
    <property type="entry name" value="Laminin_G"/>
</dbReference>
<evidence type="ECO:0000259" key="1">
    <source>
        <dbReference type="Pfam" id="PF02210"/>
    </source>
</evidence>
<dbReference type="EMBL" id="CH964286">
    <property type="protein sequence ID" value="KRG00325.1"/>
    <property type="molecule type" value="Genomic_DNA"/>
</dbReference>
<dbReference type="OrthoDB" id="10014052at2759"/>
<protein>
    <recommendedName>
        <fullName evidence="1">Laminin G domain-containing protein</fullName>
    </recommendedName>
</protein>
<dbReference type="SUPFAM" id="SSF49899">
    <property type="entry name" value="Concanavalin A-like lectins/glucanases"/>
    <property type="match status" value="1"/>
</dbReference>
<accession>A0A0Q9WX30</accession>
<proteinExistence type="predicted"/>
<dbReference type="InParanoid" id="A0A0Q9WX30"/>
<reference evidence="2 3" key="1">
    <citation type="journal article" date="2007" name="Nature">
        <title>Evolution of genes and genomes on the Drosophila phylogeny.</title>
        <authorList>
            <consortium name="Drosophila 12 Genomes Consortium"/>
            <person name="Clark A.G."/>
            <person name="Eisen M.B."/>
            <person name="Smith D.R."/>
            <person name="Bergman C.M."/>
            <person name="Oliver B."/>
            <person name="Markow T.A."/>
            <person name="Kaufman T.C."/>
            <person name="Kellis M."/>
            <person name="Gelbart W."/>
            <person name="Iyer V.N."/>
            <person name="Pollard D.A."/>
            <person name="Sackton T.B."/>
            <person name="Larracuente A.M."/>
            <person name="Singh N.D."/>
            <person name="Abad J.P."/>
            <person name="Abt D.N."/>
            <person name="Adryan B."/>
            <person name="Aguade M."/>
            <person name="Akashi H."/>
            <person name="Anderson W.W."/>
            <person name="Aquadro C.F."/>
            <person name="Ardell D.H."/>
            <person name="Arguello R."/>
            <person name="Artieri C.G."/>
            <person name="Barbash D.A."/>
            <person name="Barker D."/>
            <person name="Barsanti P."/>
            <person name="Batterham P."/>
            <person name="Batzoglou S."/>
            <person name="Begun D."/>
            <person name="Bhutkar A."/>
            <person name="Blanco E."/>
            <person name="Bosak S.A."/>
            <person name="Bradley R.K."/>
            <person name="Brand A.D."/>
            <person name="Brent M.R."/>
            <person name="Brooks A.N."/>
            <person name="Brown R.H."/>
            <person name="Butlin R.K."/>
            <person name="Caggese C."/>
            <person name="Calvi B.R."/>
            <person name="Bernardo de Carvalho A."/>
            <person name="Caspi A."/>
            <person name="Castrezana S."/>
            <person name="Celniker S.E."/>
            <person name="Chang J.L."/>
            <person name="Chapple C."/>
            <person name="Chatterji S."/>
            <person name="Chinwalla A."/>
            <person name="Civetta A."/>
            <person name="Clifton S.W."/>
            <person name="Comeron J.M."/>
            <person name="Costello J.C."/>
            <person name="Coyne J.A."/>
            <person name="Daub J."/>
            <person name="David R.G."/>
            <person name="Delcher A.L."/>
            <person name="Delehaunty K."/>
            <person name="Do C.B."/>
            <person name="Ebling H."/>
            <person name="Edwards K."/>
            <person name="Eickbush T."/>
            <person name="Evans J.D."/>
            <person name="Filipski A."/>
            <person name="Findeiss S."/>
            <person name="Freyhult E."/>
            <person name="Fulton L."/>
            <person name="Fulton R."/>
            <person name="Garcia A.C."/>
            <person name="Gardiner A."/>
            <person name="Garfield D.A."/>
            <person name="Garvin B.E."/>
            <person name="Gibson G."/>
            <person name="Gilbert D."/>
            <person name="Gnerre S."/>
            <person name="Godfrey J."/>
            <person name="Good R."/>
            <person name="Gotea V."/>
            <person name="Gravely B."/>
            <person name="Greenberg A.J."/>
            <person name="Griffiths-Jones S."/>
            <person name="Gross S."/>
            <person name="Guigo R."/>
            <person name="Gustafson E.A."/>
            <person name="Haerty W."/>
            <person name="Hahn M.W."/>
            <person name="Halligan D.L."/>
            <person name="Halpern A.L."/>
            <person name="Halter G.M."/>
            <person name="Han M.V."/>
            <person name="Heger A."/>
            <person name="Hillier L."/>
            <person name="Hinrichs A.S."/>
            <person name="Holmes I."/>
            <person name="Hoskins R.A."/>
            <person name="Hubisz M.J."/>
            <person name="Hultmark D."/>
            <person name="Huntley M.A."/>
            <person name="Jaffe D.B."/>
            <person name="Jagadeeshan S."/>
            <person name="Jeck W.R."/>
            <person name="Johnson J."/>
            <person name="Jones C.D."/>
            <person name="Jordan W.C."/>
            <person name="Karpen G.H."/>
            <person name="Kataoka E."/>
            <person name="Keightley P.D."/>
            <person name="Kheradpour P."/>
            <person name="Kirkness E.F."/>
            <person name="Koerich L.B."/>
            <person name="Kristiansen K."/>
            <person name="Kudrna D."/>
            <person name="Kulathinal R.J."/>
            <person name="Kumar S."/>
            <person name="Kwok R."/>
            <person name="Lander E."/>
            <person name="Langley C.H."/>
            <person name="Lapoint R."/>
            <person name="Lazzaro B.P."/>
            <person name="Lee S.J."/>
            <person name="Levesque L."/>
            <person name="Li R."/>
            <person name="Lin C.F."/>
            <person name="Lin M.F."/>
            <person name="Lindblad-Toh K."/>
            <person name="Llopart A."/>
            <person name="Long M."/>
            <person name="Low L."/>
            <person name="Lozovsky E."/>
            <person name="Lu J."/>
            <person name="Luo M."/>
            <person name="Machado C.A."/>
            <person name="Makalowski W."/>
            <person name="Marzo M."/>
            <person name="Matsuda M."/>
            <person name="Matzkin L."/>
            <person name="McAllister B."/>
            <person name="McBride C.S."/>
            <person name="McKernan B."/>
            <person name="McKernan K."/>
            <person name="Mendez-Lago M."/>
            <person name="Minx P."/>
            <person name="Mollenhauer M.U."/>
            <person name="Montooth K."/>
            <person name="Mount S.M."/>
            <person name="Mu X."/>
            <person name="Myers E."/>
            <person name="Negre B."/>
            <person name="Newfeld S."/>
            <person name="Nielsen R."/>
            <person name="Noor M.A."/>
            <person name="O'Grady P."/>
            <person name="Pachter L."/>
            <person name="Papaceit M."/>
            <person name="Parisi M.J."/>
            <person name="Parisi M."/>
            <person name="Parts L."/>
            <person name="Pedersen J.S."/>
            <person name="Pesole G."/>
            <person name="Phillippy A.M."/>
            <person name="Ponting C.P."/>
            <person name="Pop M."/>
            <person name="Porcelli D."/>
            <person name="Powell J.R."/>
            <person name="Prohaska S."/>
            <person name="Pruitt K."/>
            <person name="Puig M."/>
            <person name="Quesneville H."/>
            <person name="Ram K.R."/>
            <person name="Rand D."/>
            <person name="Rasmussen M.D."/>
            <person name="Reed L.K."/>
            <person name="Reenan R."/>
            <person name="Reily A."/>
            <person name="Remington K.A."/>
            <person name="Rieger T.T."/>
            <person name="Ritchie M.G."/>
            <person name="Robin C."/>
            <person name="Rogers Y.H."/>
            <person name="Rohde C."/>
            <person name="Rozas J."/>
            <person name="Rubenfield M.J."/>
            <person name="Ruiz A."/>
            <person name="Russo S."/>
            <person name="Salzberg S.L."/>
            <person name="Sanchez-Gracia A."/>
            <person name="Saranga D.J."/>
            <person name="Sato H."/>
            <person name="Schaeffer S.W."/>
            <person name="Schatz M.C."/>
            <person name="Schlenke T."/>
            <person name="Schwartz R."/>
            <person name="Segarra C."/>
            <person name="Singh R.S."/>
            <person name="Sirot L."/>
            <person name="Sirota M."/>
            <person name="Sisneros N.B."/>
            <person name="Smith C.D."/>
            <person name="Smith T.F."/>
            <person name="Spieth J."/>
            <person name="Stage D.E."/>
            <person name="Stark A."/>
            <person name="Stephan W."/>
            <person name="Strausberg R.L."/>
            <person name="Strempel S."/>
            <person name="Sturgill D."/>
            <person name="Sutton G."/>
            <person name="Sutton G.G."/>
            <person name="Tao W."/>
            <person name="Teichmann S."/>
            <person name="Tobari Y.N."/>
            <person name="Tomimura Y."/>
            <person name="Tsolas J.M."/>
            <person name="Valente V.L."/>
            <person name="Venter E."/>
            <person name="Venter J.C."/>
            <person name="Vicario S."/>
            <person name="Vieira F.G."/>
            <person name="Vilella A.J."/>
            <person name="Villasante A."/>
            <person name="Walenz B."/>
            <person name="Wang J."/>
            <person name="Wasserman M."/>
            <person name="Watts T."/>
            <person name="Wilson D."/>
            <person name="Wilson R.K."/>
            <person name="Wing R.A."/>
            <person name="Wolfner M.F."/>
            <person name="Wong A."/>
            <person name="Wong G.K."/>
            <person name="Wu C.I."/>
            <person name="Wu G."/>
            <person name="Yamamoto D."/>
            <person name="Yang H.P."/>
            <person name="Yang S.P."/>
            <person name="Yorke J.A."/>
            <person name="Yoshida K."/>
            <person name="Zdobnov E."/>
            <person name="Zhang P."/>
            <person name="Zhang Y."/>
            <person name="Zimin A.V."/>
            <person name="Baldwin J."/>
            <person name="Abdouelleil A."/>
            <person name="Abdulkadir J."/>
            <person name="Abebe A."/>
            <person name="Abera B."/>
            <person name="Abreu J."/>
            <person name="Acer S.C."/>
            <person name="Aftuck L."/>
            <person name="Alexander A."/>
            <person name="An P."/>
            <person name="Anderson E."/>
            <person name="Anderson S."/>
            <person name="Arachi H."/>
            <person name="Azer M."/>
            <person name="Bachantsang P."/>
            <person name="Barry A."/>
            <person name="Bayul T."/>
            <person name="Berlin A."/>
            <person name="Bessette D."/>
            <person name="Bloom T."/>
            <person name="Blye J."/>
            <person name="Boguslavskiy L."/>
            <person name="Bonnet C."/>
            <person name="Boukhgalter B."/>
            <person name="Bourzgui I."/>
            <person name="Brown A."/>
            <person name="Cahill P."/>
            <person name="Channer S."/>
            <person name="Cheshatsang Y."/>
            <person name="Chuda L."/>
            <person name="Citroen M."/>
            <person name="Collymore A."/>
            <person name="Cooke P."/>
            <person name="Costello M."/>
            <person name="D'Aco K."/>
            <person name="Daza R."/>
            <person name="De Haan G."/>
            <person name="DeGray S."/>
            <person name="DeMaso C."/>
            <person name="Dhargay N."/>
            <person name="Dooley K."/>
            <person name="Dooley E."/>
            <person name="Doricent M."/>
            <person name="Dorje P."/>
            <person name="Dorjee K."/>
            <person name="Dupes A."/>
            <person name="Elong R."/>
            <person name="Falk J."/>
            <person name="Farina A."/>
            <person name="Faro S."/>
            <person name="Ferguson D."/>
            <person name="Fisher S."/>
            <person name="Foley C.D."/>
            <person name="Franke A."/>
            <person name="Friedrich D."/>
            <person name="Gadbois L."/>
            <person name="Gearin G."/>
            <person name="Gearin C.R."/>
            <person name="Giannoukos G."/>
            <person name="Goode T."/>
            <person name="Graham J."/>
            <person name="Grandbois E."/>
            <person name="Grewal S."/>
            <person name="Gyaltsen K."/>
            <person name="Hafez N."/>
            <person name="Hagos B."/>
            <person name="Hall J."/>
            <person name="Henson C."/>
            <person name="Hollinger A."/>
            <person name="Honan T."/>
            <person name="Huard M.D."/>
            <person name="Hughes L."/>
            <person name="Hurhula B."/>
            <person name="Husby M.E."/>
            <person name="Kamat A."/>
            <person name="Kanga B."/>
            <person name="Kashin S."/>
            <person name="Khazanovich D."/>
            <person name="Kisner P."/>
            <person name="Lance K."/>
            <person name="Lara M."/>
            <person name="Lee W."/>
            <person name="Lennon N."/>
            <person name="Letendre F."/>
            <person name="LeVine R."/>
            <person name="Lipovsky A."/>
            <person name="Liu X."/>
            <person name="Liu J."/>
            <person name="Liu S."/>
            <person name="Lokyitsang T."/>
            <person name="Lokyitsang Y."/>
            <person name="Lubonja R."/>
            <person name="Lui A."/>
            <person name="MacDonald P."/>
            <person name="Magnisalis V."/>
            <person name="Maru K."/>
            <person name="Matthews C."/>
            <person name="McCusker W."/>
            <person name="McDonough S."/>
            <person name="Mehta T."/>
            <person name="Meldrim J."/>
            <person name="Meneus L."/>
            <person name="Mihai O."/>
            <person name="Mihalev A."/>
            <person name="Mihova T."/>
            <person name="Mittelman R."/>
            <person name="Mlenga V."/>
            <person name="Montmayeur A."/>
            <person name="Mulrain L."/>
            <person name="Navidi A."/>
            <person name="Naylor J."/>
            <person name="Negash T."/>
            <person name="Nguyen T."/>
            <person name="Nguyen N."/>
            <person name="Nicol R."/>
            <person name="Norbu C."/>
            <person name="Norbu N."/>
            <person name="Novod N."/>
            <person name="O'Neill B."/>
            <person name="Osman S."/>
            <person name="Markiewicz E."/>
            <person name="Oyono O.L."/>
            <person name="Patti C."/>
            <person name="Phunkhang P."/>
            <person name="Pierre F."/>
            <person name="Priest M."/>
            <person name="Raghuraman S."/>
            <person name="Rege F."/>
            <person name="Reyes R."/>
            <person name="Rise C."/>
            <person name="Rogov P."/>
            <person name="Ross K."/>
            <person name="Ryan E."/>
            <person name="Settipalli S."/>
            <person name="Shea T."/>
            <person name="Sherpa N."/>
            <person name="Shi L."/>
            <person name="Shih D."/>
            <person name="Sparrow T."/>
            <person name="Spaulding J."/>
            <person name="Stalker J."/>
            <person name="Stange-Thomann N."/>
            <person name="Stavropoulos S."/>
            <person name="Stone C."/>
            <person name="Strader C."/>
            <person name="Tesfaye S."/>
            <person name="Thomson T."/>
            <person name="Thoulutsang Y."/>
            <person name="Thoulutsang D."/>
            <person name="Topham K."/>
            <person name="Topping I."/>
            <person name="Tsamla T."/>
            <person name="Vassiliev H."/>
            <person name="Vo A."/>
            <person name="Wangchuk T."/>
            <person name="Wangdi T."/>
            <person name="Weiand M."/>
            <person name="Wilkinson J."/>
            <person name="Wilson A."/>
            <person name="Yadav S."/>
            <person name="Young G."/>
            <person name="Yu Q."/>
            <person name="Zembek L."/>
            <person name="Zhong D."/>
            <person name="Zimmer A."/>
            <person name="Zwirko Z."/>
            <person name="Jaffe D.B."/>
            <person name="Alvarez P."/>
            <person name="Brockman W."/>
            <person name="Butler J."/>
            <person name="Chin C."/>
            <person name="Gnerre S."/>
            <person name="Grabherr M."/>
            <person name="Kleber M."/>
            <person name="Mauceli E."/>
            <person name="MacCallum I."/>
        </authorList>
    </citation>
    <scope>NUCLEOTIDE SEQUENCE [LARGE SCALE GENOMIC DNA]</scope>
    <source>
        <strain evidence="3">Tucson 14030-0811.24</strain>
    </source>
</reference>
<dbReference type="KEGG" id="dwi:6652588"/>
<dbReference type="InterPro" id="IPR013320">
    <property type="entry name" value="ConA-like_dom_sf"/>
</dbReference>
<dbReference type="Gene3D" id="2.60.120.200">
    <property type="match status" value="1"/>
</dbReference>
<evidence type="ECO:0000313" key="2">
    <source>
        <dbReference type="EMBL" id="KRG00325.1"/>
    </source>
</evidence>
<dbReference type="eggNOG" id="KOG3509">
    <property type="taxonomic scope" value="Eukaryota"/>
</dbReference>
<sequence length="77" mass="8548">MDGRKSFTLRTPGNSRQLNTETGLYVGCMPNVSYFTHQKYFKGIVGCMSEIVLAGEIRLNFDSNTLGSMHNVETGLL</sequence>